<evidence type="ECO:0000313" key="2">
    <source>
        <dbReference type="Proteomes" id="UP000634579"/>
    </source>
</evidence>
<evidence type="ECO:0000313" key="1">
    <source>
        <dbReference type="EMBL" id="MBF4632149.1"/>
    </source>
</evidence>
<accession>A0A8I0VI64</accession>
<keyword evidence="2" id="KW-1185">Reference proteome</keyword>
<comment type="caution">
    <text evidence="1">The sequence shown here is derived from an EMBL/GenBank/DDBJ whole genome shotgun (WGS) entry which is preliminary data.</text>
</comment>
<dbReference type="EMBL" id="JADKRP010000003">
    <property type="protein sequence ID" value="MBF4632149.1"/>
    <property type="molecule type" value="Genomic_DNA"/>
</dbReference>
<gene>
    <name evidence="1" type="ORF">ITJ42_13080</name>
</gene>
<proteinExistence type="predicted"/>
<name>A0A8I0VI64_9MICO</name>
<evidence type="ECO:0008006" key="3">
    <source>
        <dbReference type="Google" id="ProtNLM"/>
    </source>
</evidence>
<sequence>MTGTGGTGRRLTDAVVAAVAAAVGMLGACATGGGSGMCRDWIPTSGPDDWDDGATLIVEADVTTGGRTVDITGVYDVHETSPTRVITGERPDGTIDVVSPSVDCTTAGAPVTYDGADPLAEDGRYRLYLRPEEGRDDIWRLVVPGAVEPLAD</sequence>
<reference evidence="1 2" key="1">
    <citation type="submission" date="2020-10" db="EMBL/GenBank/DDBJ databases">
        <title>Draft genome sequences of plant-associated actinobacteria.</title>
        <authorList>
            <person name="Tarlachkov S.V."/>
            <person name="Starodumova I.P."/>
            <person name="Dorofeeva L.V."/>
            <person name="Prisyazhnaya N.V."/>
            <person name="Roubtsova T.V."/>
            <person name="Chizhov V.N."/>
            <person name="Nadler S.A."/>
            <person name="Subbotin S.A."/>
            <person name="Evtushenko L.I."/>
        </authorList>
    </citation>
    <scope>NUCLEOTIDE SEQUENCE [LARGE SCALE GENOMIC DNA]</scope>
    <source>
        <strain evidence="1 2">VKM Ac-2886</strain>
    </source>
</reference>
<dbReference type="Proteomes" id="UP000634579">
    <property type="component" value="Unassembled WGS sequence"/>
</dbReference>
<protein>
    <recommendedName>
        <fullName evidence="3">Lipoprotein</fullName>
    </recommendedName>
</protein>
<organism evidence="1 2">
    <name type="scientific">Clavibacter phaseoli</name>
    <dbReference type="NCBI Taxonomy" id="1734031"/>
    <lineage>
        <taxon>Bacteria</taxon>
        <taxon>Bacillati</taxon>
        <taxon>Actinomycetota</taxon>
        <taxon>Actinomycetes</taxon>
        <taxon>Micrococcales</taxon>
        <taxon>Microbacteriaceae</taxon>
        <taxon>Clavibacter</taxon>
    </lineage>
</organism>
<dbReference type="RefSeq" id="WP_194675814.1">
    <property type="nucleotide sequence ID" value="NZ_JADKRP010000003.1"/>
</dbReference>
<dbReference type="AlphaFoldDB" id="A0A8I0VI64"/>